<dbReference type="EMBL" id="LCYG01000018">
    <property type="protein sequence ID" value="KLK93686.1"/>
    <property type="molecule type" value="Genomic_DNA"/>
</dbReference>
<dbReference type="PANTHER" id="PTHR43433">
    <property type="entry name" value="HYDROLASE, ALPHA/BETA FOLD FAMILY PROTEIN"/>
    <property type="match status" value="1"/>
</dbReference>
<dbReference type="PATRIC" id="fig|1225564.3.peg.2031"/>
<dbReference type="InterPro" id="IPR050471">
    <property type="entry name" value="AB_hydrolase"/>
</dbReference>
<accession>A0A0H1RFP7</accession>
<dbReference type="RefSeq" id="WP_047188388.1">
    <property type="nucleotide sequence ID" value="NZ_LCYG01000018.1"/>
</dbReference>
<dbReference type="STRING" id="1225564.AA309_07490"/>
<comment type="caution">
    <text evidence="2">The sequence shown here is derived from an EMBL/GenBank/DDBJ whole genome shotgun (WGS) entry which is preliminary data.</text>
</comment>
<name>A0A0H1RFP7_9HYPH</name>
<dbReference type="OrthoDB" id="9804723at2"/>
<protein>
    <submittedName>
        <fullName evidence="2">Alpha/beta hydrolase</fullName>
    </submittedName>
</protein>
<dbReference type="GO" id="GO:0004806">
    <property type="term" value="F:triacylglycerol lipase activity"/>
    <property type="evidence" value="ECO:0007669"/>
    <property type="project" value="TreeGrafter"/>
</dbReference>
<sequence>MRYFNSDGVSIAYIDVPPHEGQGDPILLIHGFASNHAVNWVNTLWVKTLTREGYRVIALDNRGHGESEKLYDPEAYHSYRMAEDARRLLDHLEIERADVMGYSMGARITAHMALASPERMRSALLGGLGIHLIDGVGLPLGIAHAMEVRSLDDLTDPMQRMFRAFAEQTGSDLKALAACIRGSRQALTKEEVASITLPTLVAVGTNDDVAGSGPELVKFLPNATALDIRGRDHNLAVGDKVHKQGVLEFLSKRP</sequence>
<dbReference type="PANTHER" id="PTHR43433:SF5">
    <property type="entry name" value="AB HYDROLASE-1 DOMAIN-CONTAINING PROTEIN"/>
    <property type="match status" value="1"/>
</dbReference>
<dbReference type="PRINTS" id="PR00111">
    <property type="entry name" value="ABHYDROLASE"/>
</dbReference>
<dbReference type="GO" id="GO:0046503">
    <property type="term" value="P:glycerolipid catabolic process"/>
    <property type="evidence" value="ECO:0007669"/>
    <property type="project" value="TreeGrafter"/>
</dbReference>
<dbReference type="InterPro" id="IPR029058">
    <property type="entry name" value="AB_hydrolase_fold"/>
</dbReference>
<dbReference type="SUPFAM" id="SSF53474">
    <property type="entry name" value="alpha/beta-Hydrolases"/>
    <property type="match status" value="1"/>
</dbReference>
<evidence type="ECO:0000313" key="3">
    <source>
        <dbReference type="Proteomes" id="UP000035489"/>
    </source>
</evidence>
<keyword evidence="3" id="KW-1185">Reference proteome</keyword>
<keyword evidence="2" id="KW-0378">Hydrolase</keyword>
<dbReference type="Pfam" id="PF00561">
    <property type="entry name" value="Abhydrolase_1"/>
    <property type="match status" value="1"/>
</dbReference>
<dbReference type="Gene3D" id="3.40.50.1820">
    <property type="entry name" value="alpha/beta hydrolase"/>
    <property type="match status" value="1"/>
</dbReference>
<organism evidence="2 3">
    <name type="scientific">Microvirga vignae</name>
    <dbReference type="NCBI Taxonomy" id="1225564"/>
    <lineage>
        <taxon>Bacteria</taxon>
        <taxon>Pseudomonadati</taxon>
        <taxon>Pseudomonadota</taxon>
        <taxon>Alphaproteobacteria</taxon>
        <taxon>Hyphomicrobiales</taxon>
        <taxon>Methylobacteriaceae</taxon>
        <taxon>Microvirga</taxon>
    </lineage>
</organism>
<evidence type="ECO:0000313" key="2">
    <source>
        <dbReference type="EMBL" id="KLK93686.1"/>
    </source>
</evidence>
<evidence type="ECO:0000259" key="1">
    <source>
        <dbReference type="Pfam" id="PF00561"/>
    </source>
</evidence>
<feature type="domain" description="AB hydrolase-1" evidence="1">
    <location>
        <begin position="25"/>
        <end position="123"/>
    </location>
</feature>
<dbReference type="Proteomes" id="UP000035489">
    <property type="component" value="Unassembled WGS sequence"/>
</dbReference>
<dbReference type="InterPro" id="IPR000073">
    <property type="entry name" value="AB_hydrolase_1"/>
</dbReference>
<proteinExistence type="predicted"/>
<reference evidence="2 3" key="1">
    <citation type="submission" date="2015-05" db="EMBL/GenBank/DDBJ databases">
        <title>Draft genome sequence of Microvirga vignae strain BR3299, a novel nitrogen fixing bacteria isolated from Brazil semi-aired region.</title>
        <authorList>
            <person name="Zilli J.E."/>
            <person name="Passos S.R."/>
            <person name="Leite J."/>
            <person name="Baldani J.I."/>
            <person name="Xavier G.R."/>
            <person name="Rumjaneck N.G."/>
            <person name="Simoes-Araujo J.L."/>
        </authorList>
    </citation>
    <scope>NUCLEOTIDE SEQUENCE [LARGE SCALE GENOMIC DNA]</scope>
    <source>
        <strain evidence="2 3">BR3299</strain>
    </source>
</reference>
<gene>
    <name evidence="2" type="ORF">AA309_07490</name>
</gene>
<dbReference type="AlphaFoldDB" id="A0A0H1RFP7"/>